<proteinExistence type="predicted"/>
<comment type="caution">
    <text evidence="1">The sequence shown here is derived from an EMBL/GenBank/DDBJ whole genome shotgun (WGS) entry which is preliminary data.</text>
</comment>
<accession>A0ACC0XJF2</accession>
<dbReference type="Proteomes" id="UP001163603">
    <property type="component" value="Chromosome 12"/>
</dbReference>
<reference evidence="2" key="1">
    <citation type="journal article" date="2023" name="G3 (Bethesda)">
        <title>Genome assembly and association tests identify interacting loci associated with vigor, precocity, and sex in interspecific pistachio rootstocks.</title>
        <authorList>
            <person name="Palmer W."/>
            <person name="Jacygrad E."/>
            <person name="Sagayaradj S."/>
            <person name="Cavanaugh K."/>
            <person name="Han R."/>
            <person name="Bertier L."/>
            <person name="Beede B."/>
            <person name="Kafkas S."/>
            <person name="Golino D."/>
            <person name="Preece J."/>
            <person name="Michelmore R."/>
        </authorList>
    </citation>
    <scope>NUCLEOTIDE SEQUENCE [LARGE SCALE GENOMIC DNA]</scope>
</reference>
<evidence type="ECO:0000313" key="2">
    <source>
        <dbReference type="Proteomes" id="UP001163603"/>
    </source>
</evidence>
<dbReference type="EMBL" id="CM047747">
    <property type="protein sequence ID" value="KAJ0017473.1"/>
    <property type="molecule type" value="Genomic_DNA"/>
</dbReference>
<name>A0ACC0XJF2_9ROSI</name>
<sequence>MNLYDLAMKNADGNTAFFLAAATGNVELAQVIASSNLNLVVHEIHDGIFRPDVLSYSVEMIRNTDGKLPLHMAAYLGHRNMVRYLYRITTDVMSDDDRTQLFVTLINSDIYVELCTPDVALNLLEEHPELATARDENGETGLHALARKPATSTNFTKQNQQGILKGCFNLRWYTNL</sequence>
<evidence type="ECO:0000313" key="1">
    <source>
        <dbReference type="EMBL" id="KAJ0017473.1"/>
    </source>
</evidence>
<organism evidence="1 2">
    <name type="scientific">Pistacia integerrima</name>
    <dbReference type="NCBI Taxonomy" id="434235"/>
    <lineage>
        <taxon>Eukaryota</taxon>
        <taxon>Viridiplantae</taxon>
        <taxon>Streptophyta</taxon>
        <taxon>Embryophyta</taxon>
        <taxon>Tracheophyta</taxon>
        <taxon>Spermatophyta</taxon>
        <taxon>Magnoliopsida</taxon>
        <taxon>eudicotyledons</taxon>
        <taxon>Gunneridae</taxon>
        <taxon>Pentapetalae</taxon>
        <taxon>rosids</taxon>
        <taxon>malvids</taxon>
        <taxon>Sapindales</taxon>
        <taxon>Anacardiaceae</taxon>
        <taxon>Pistacia</taxon>
    </lineage>
</organism>
<keyword evidence="2" id="KW-1185">Reference proteome</keyword>
<protein>
    <submittedName>
        <fullName evidence="1">Uncharacterized protein</fullName>
    </submittedName>
</protein>
<gene>
    <name evidence="1" type="ORF">Pint_11158</name>
</gene>